<keyword evidence="2 6" id="KW-0245">EGF-like domain</keyword>
<dbReference type="OrthoDB" id="784156at2759"/>
<evidence type="ECO:0000256" key="2">
    <source>
        <dbReference type="ARBA" id="ARBA00022536"/>
    </source>
</evidence>
<dbReference type="InterPro" id="IPR000742">
    <property type="entry name" value="EGF"/>
</dbReference>
<evidence type="ECO:0000256" key="6">
    <source>
        <dbReference type="PROSITE-ProRule" id="PRU00076"/>
    </source>
</evidence>
<keyword evidence="10" id="KW-0808">Transferase</keyword>
<accession>A0A833VGC4</accession>
<keyword evidence="10" id="KW-0418">Kinase</keyword>
<keyword evidence="11" id="KW-1185">Reference proteome</keyword>
<proteinExistence type="predicted"/>
<keyword evidence="7" id="KW-0812">Transmembrane</keyword>
<keyword evidence="4" id="KW-0677">Repeat</keyword>
<keyword evidence="7" id="KW-1133">Transmembrane helix</keyword>
<feature type="signal peptide" evidence="8">
    <location>
        <begin position="1"/>
        <end position="29"/>
    </location>
</feature>
<dbReference type="AlphaFoldDB" id="A0A833VGC4"/>
<dbReference type="InterPro" id="IPR000152">
    <property type="entry name" value="EGF-type_Asp/Asn_hydroxyl_site"/>
</dbReference>
<dbReference type="InterPro" id="IPR049883">
    <property type="entry name" value="NOTCH1_EGF-like"/>
</dbReference>
<evidence type="ECO:0000256" key="1">
    <source>
        <dbReference type="ARBA" id="ARBA00004167"/>
    </source>
</evidence>
<dbReference type="Gene3D" id="2.10.25.10">
    <property type="entry name" value="Laminin"/>
    <property type="match status" value="2"/>
</dbReference>
<comment type="caution">
    <text evidence="6">Lacks conserved residue(s) required for the propagation of feature annotation.</text>
</comment>
<dbReference type="PROSITE" id="PS50026">
    <property type="entry name" value="EGF_3"/>
    <property type="match status" value="1"/>
</dbReference>
<dbReference type="GO" id="GO:0016020">
    <property type="term" value="C:membrane"/>
    <property type="evidence" value="ECO:0007669"/>
    <property type="project" value="UniProtKB-SubCell"/>
</dbReference>
<dbReference type="GO" id="GO:0030247">
    <property type="term" value="F:polysaccharide binding"/>
    <property type="evidence" value="ECO:0007669"/>
    <property type="project" value="InterPro"/>
</dbReference>
<evidence type="ECO:0000313" key="10">
    <source>
        <dbReference type="EMBL" id="KAF3338802.1"/>
    </source>
</evidence>
<keyword evidence="10" id="KW-0675">Receptor</keyword>
<name>A0A833VGC4_9POAL</name>
<evidence type="ECO:0000256" key="5">
    <source>
        <dbReference type="ARBA" id="ARBA00023157"/>
    </source>
</evidence>
<evidence type="ECO:0000256" key="3">
    <source>
        <dbReference type="ARBA" id="ARBA00022729"/>
    </source>
</evidence>
<dbReference type="Proteomes" id="UP000623129">
    <property type="component" value="Unassembled WGS sequence"/>
</dbReference>
<dbReference type="InterPro" id="IPR018097">
    <property type="entry name" value="EGF_Ca-bd_CS"/>
</dbReference>
<dbReference type="CDD" id="cd00054">
    <property type="entry name" value="EGF_CA"/>
    <property type="match status" value="1"/>
</dbReference>
<dbReference type="PANTHER" id="PTHR33491">
    <property type="entry name" value="OSJNBA0016N04.9 PROTEIN"/>
    <property type="match status" value="1"/>
</dbReference>
<dbReference type="PROSITE" id="PS01187">
    <property type="entry name" value="EGF_CA"/>
    <property type="match status" value="1"/>
</dbReference>
<sequence length="483" mass="53644">MMNERKRNSLQVMVLIQLVLFLQFKSTESASTIALPGCQDSCGGIPIPYPFGIGPNCSLSKDFNVTCDPTYSNGTPTPYLHGYFPILNISLSLGQARVGGLVFSQCYNTTTKKEDHTSWRWNFGQRLWYNTEKNKFTIIGCNTLAYLQLDLRDHSTVGCLSSCDSLEILSKYGSCSGIGCCQTAIPKETSGVTVWFHERNNHSEVYNFSRCSYAMVVEEAAFMFQTSYITTNKLSALVATNVAQLPLYESQSLPVLVNWVIENTACDIARTKKSSYACRSNHSICLAVDDRGYICNCSEGFEGNPYLDGGCQDIDECANRNPCSTPAKCHNLEGGYRCSCPFGSRSNHNNPTECDLNIALPIGIAAGIVAVLFLGIVIYVLLERRNLSKVNEKYFQQHGGWILLEKIKLNQGFGFTIFTKQQVEQATNNFDSSNILGQGNKESNLEETEILLGDRSHNDIEIVDTGYYFNIDKEAEESIAIGR</sequence>
<comment type="caution">
    <text evidence="10">The sequence shown here is derived from an EMBL/GenBank/DDBJ whole genome shotgun (WGS) entry which is preliminary data.</text>
</comment>
<dbReference type="FunFam" id="2.10.25.10:FF:000038">
    <property type="entry name" value="Fibrillin 2"/>
    <property type="match status" value="1"/>
</dbReference>
<keyword evidence="7" id="KW-0472">Membrane</keyword>
<dbReference type="GO" id="GO:0005509">
    <property type="term" value="F:calcium ion binding"/>
    <property type="evidence" value="ECO:0007669"/>
    <property type="project" value="InterPro"/>
</dbReference>
<dbReference type="SMART" id="SM00181">
    <property type="entry name" value="EGF"/>
    <property type="match status" value="2"/>
</dbReference>
<comment type="subcellular location">
    <subcellularLocation>
        <location evidence="1">Membrane</location>
        <topology evidence="1">Single-pass membrane protein</topology>
    </subcellularLocation>
</comment>
<dbReference type="GO" id="GO:0016301">
    <property type="term" value="F:kinase activity"/>
    <property type="evidence" value="ECO:0007669"/>
    <property type="project" value="UniProtKB-KW"/>
</dbReference>
<evidence type="ECO:0000256" key="4">
    <source>
        <dbReference type="ARBA" id="ARBA00022737"/>
    </source>
</evidence>
<dbReference type="Pfam" id="PF07645">
    <property type="entry name" value="EGF_CA"/>
    <property type="match status" value="1"/>
</dbReference>
<dbReference type="PROSITE" id="PS00010">
    <property type="entry name" value="ASX_HYDROXYL"/>
    <property type="match status" value="1"/>
</dbReference>
<feature type="chain" id="PRO_5032327311" evidence="8">
    <location>
        <begin position="30"/>
        <end position="483"/>
    </location>
</feature>
<feature type="domain" description="EGF-like" evidence="9">
    <location>
        <begin position="313"/>
        <end position="350"/>
    </location>
</feature>
<protein>
    <submittedName>
        <fullName evidence="10">Wall-associated receptor kinase 2-like isoform X2</fullName>
    </submittedName>
</protein>
<dbReference type="Pfam" id="PF13947">
    <property type="entry name" value="GUB_WAK_bind"/>
    <property type="match status" value="1"/>
</dbReference>
<dbReference type="EMBL" id="SWLB01000004">
    <property type="protein sequence ID" value="KAF3338802.1"/>
    <property type="molecule type" value="Genomic_DNA"/>
</dbReference>
<reference evidence="10" key="1">
    <citation type="submission" date="2020-01" db="EMBL/GenBank/DDBJ databases">
        <title>Genome sequence of Kobresia littledalei, the first chromosome-level genome in the family Cyperaceae.</title>
        <authorList>
            <person name="Qu G."/>
        </authorList>
    </citation>
    <scope>NUCLEOTIDE SEQUENCE</scope>
    <source>
        <strain evidence="10">C.B.Clarke</strain>
        <tissue evidence="10">Leaf</tissue>
    </source>
</reference>
<keyword evidence="5" id="KW-1015">Disulfide bond</keyword>
<dbReference type="InterPro" id="IPR025287">
    <property type="entry name" value="WAK_GUB"/>
</dbReference>
<keyword evidence="3 8" id="KW-0732">Signal</keyword>
<evidence type="ECO:0000256" key="7">
    <source>
        <dbReference type="SAM" id="Phobius"/>
    </source>
</evidence>
<evidence type="ECO:0000313" key="11">
    <source>
        <dbReference type="Proteomes" id="UP000623129"/>
    </source>
</evidence>
<evidence type="ECO:0000256" key="8">
    <source>
        <dbReference type="SAM" id="SignalP"/>
    </source>
</evidence>
<evidence type="ECO:0000259" key="9">
    <source>
        <dbReference type="PROSITE" id="PS50026"/>
    </source>
</evidence>
<dbReference type="SMART" id="SM00179">
    <property type="entry name" value="EGF_CA"/>
    <property type="match status" value="1"/>
</dbReference>
<dbReference type="SUPFAM" id="SSF57196">
    <property type="entry name" value="EGF/Laminin"/>
    <property type="match status" value="1"/>
</dbReference>
<feature type="transmembrane region" description="Helical" evidence="7">
    <location>
        <begin position="358"/>
        <end position="382"/>
    </location>
</feature>
<dbReference type="InterPro" id="IPR001881">
    <property type="entry name" value="EGF-like_Ca-bd_dom"/>
</dbReference>
<gene>
    <name evidence="10" type="ORF">FCM35_KLT16273</name>
</gene>
<organism evidence="10 11">
    <name type="scientific">Carex littledalei</name>
    <dbReference type="NCBI Taxonomy" id="544730"/>
    <lineage>
        <taxon>Eukaryota</taxon>
        <taxon>Viridiplantae</taxon>
        <taxon>Streptophyta</taxon>
        <taxon>Embryophyta</taxon>
        <taxon>Tracheophyta</taxon>
        <taxon>Spermatophyta</taxon>
        <taxon>Magnoliopsida</taxon>
        <taxon>Liliopsida</taxon>
        <taxon>Poales</taxon>
        <taxon>Cyperaceae</taxon>
        <taxon>Cyperoideae</taxon>
        <taxon>Cariceae</taxon>
        <taxon>Carex</taxon>
        <taxon>Carex subgen. Euthyceras</taxon>
    </lineage>
</organism>